<evidence type="ECO:0000313" key="1">
    <source>
        <dbReference type="EMBL" id="JAI01933.1"/>
    </source>
</evidence>
<reference evidence="1" key="1">
    <citation type="submission" date="2014-11" db="EMBL/GenBank/DDBJ databases">
        <authorList>
            <person name="Amaro Gonzalez C."/>
        </authorList>
    </citation>
    <scope>NUCLEOTIDE SEQUENCE</scope>
</reference>
<proteinExistence type="predicted"/>
<accession>A0A0E9XGT4</accession>
<organism evidence="1">
    <name type="scientific">Anguilla anguilla</name>
    <name type="common">European freshwater eel</name>
    <name type="synonym">Muraena anguilla</name>
    <dbReference type="NCBI Taxonomy" id="7936"/>
    <lineage>
        <taxon>Eukaryota</taxon>
        <taxon>Metazoa</taxon>
        <taxon>Chordata</taxon>
        <taxon>Craniata</taxon>
        <taxon>Vertebrata</taxon>
        <taxon>Euteleostomi</taxon>
        <taxon>Actinopterygii</taxon>
        <taxon>Neopterygii</taxon>
        <taxon>Teleostei</taxon>
        <taxon>Anguilliformes</taxon>
        <taxon>Anguillidae</taxon>
        <taxon>Anguilla</taxon>
    </lineage>
</organism>
<dbReference type="EMBL" id="GBXM01006645">
    <property type="protein sequence ID" value="JAI01933.1"/>
    <property type="molecule type" value="Transcribed_RNA"/>
</dbReference>
<sequence>MYQSNNFLFATLKVEVALNKCCTFILKYVPYCKLCIWLSREKLYWSGFHTKTTLFNM</sequence>
<protein>
    <submittedName>
        <fullName evidence="1">Uncharacterized protein</fullName>
    </submittedName>
</protein>
<reference evidence="1" key="2">
    <citation type="journal article" date="2015" name="Fish Shellfish Immunol.">
        <title>Early steps in the European eel (Anguilla anguilla)-Vibrio vulnificus interaction in the gills: Role of the RtxA13 toxin.</title>
        <authorList>
            <person name="Callol A."/>
            <person name="Pajuelo D."/>
            <person name="Ebbesson L."/>
            <person name="Teles M."/>
            <person name="MacKenzie S."/>
            <person name="Amaro C."/>
        </authorList>
    </citation>
    <scope>NUCLEOTIDE SEQUENCE</scope>
</reference>
<name>A0A0E9XGT4_ANGAN</name>
<dbReference type="AlphaFoldDB" id="A0A0E9XGT4"/>